<dbReference type="Pfam" id="PF19830">
    <property type="entry name" value="DUF6311"/>
    <property type="match status" value="1"/>
</dbReference>
<feature type="region of interest" description="Disordered" evidence="1">
    <location>
        <begin position="1"/>
        <end position="21"/>
    </location>
</feature>
<sequence>MTTPHSDPCPSVGTGEQGADQAARRRAGRWVDVAAGLSFVLLAFWVTLRLWLDPRQDIRDNLSDQALFEWMMAHGARVVTDFDYPFGSNRMNVPDSVNLVANTSVLSVSIPLSPVTLLAGPRAAFLVFLTGGLILTATAWYLVLSRALIGSRGPAWLGAAFCAYAPAMVSHANAHPNIVAQYVVPLIVWRTLRLAEAGRWLRNGVLLGLLIVWQAFINLEVLLVTAIGLGVVVAALALGRPDLRRGTRPFLAGLAVAAVLSAVLLAYPLYVQFFGPGAYQGLSRLIRGYSTDLASFVSFAGESLAGDPRATAHLARNPTEENGFFGWPLVILVAALVWWMRRSPVVLGLAVLGGLLAVLSLGREIRFAGRDTGVPAPWAALENLPILHSVVPTRWSLALVPVVGLLLALGAERVRLLAREHPEQRRQIRAVTGLVLAMALVPVLPTPLPTTRFEPTPEFVTSGAWRPYLAGGRSLVTLPLPDTEYAEPLRWSARTGLEMPLAQGYFLGPDTRPDAPEGPIALYGATPRPTSEFFDTIRSTGEVPAVTGRDRAAALTDLRYWRAGVVVLGPHRQEEALRRGMTELTGIEPTRTGGVWLWDVRPLTG</sequence>
<comment type="caution">
    <text evidence="4">The sequence shown here is derived from an EMBL/GenBank/DDBJ whole genome shotgun (WGS) entry which is preliminary data.</text>
</comment>
<evidence type="ECO:0000313" key="5">
    <source>
        <dbReference type="Proteomes" id="UP000070620"/>
    </source>
</evidence>
<keyword evidence="5" id="KW-1185">Reference proteome</keyword>
<evidence type="ECO:0000259" key="3">
    <source>
        <dbReference type="Pfam" id="PF19830"/>
    </source>
</evidence>
<feature type="transmembrane region" description="Helical" evidence="2">
    <location>
        <begin position="395"/>
        <end position="416"/>
    </location>
</feature>
<feature type="transmembrane region" description="Helical" evidence="2">
    <location>
        <begin position="222"/>
        <end position="238"/>
    </location>
</feature>
<feature type="transmembrane region" description="Helical" evidence="2">
    <location>
        <begin position="30"/>
        <end position="52"/>
    </location>
</feature>
<feature type="transmembrane region" description="Helical" evidence="2">
    <location>
        <begin position="123"/>
        <end position="144"/>
    </location>
</feature>
<protein>
    <recommendedName>
        <fullName evidence="3">DUF6311 domain-containing protein</fullName>
    </recommendedName>
</protein>
<feature type="domain" description="DUF6311" evidence="3">
    <location>
        <begin position="89"/>
        <end position="409"/>
    </location>
</feature>
<feature type="transmembrane region" description="Helical" evidence="2">
    <location>
        <begin position="324"/>
        <end position="340"/>
    </location>
</feature>
<dbReference type="Proteomes" id="UP000070620">
    <property type="component" value="Unassembled WGS sequence"/>
</dbReference>
<proteinExistence type="predicted"/>
<name>A0A136PQY5_9ACTN</name>
<feature type="transmembrane region" description="Helical" evidence="2">
    <location>
        <begin position="200"/>
        <end position="216"/>
    </location>
</feature>
<evidence type="ECO:0000313" key="4">
    <source>
        <dbReference type="EMBL" id="KXK60831.1"/>
    </source>
</evidence>
<evidence type="ECO:0000256" key="1">
    <source>
        <dbReference type="SAM" id="MobiDB-lite"/>
    </source>
</evidence>
<keyword evidence="2" id="KW-0472">Membrane</keyword>
<evidence type="ECO:0000256" key="2">
    <source>
        <dbReference type="SAM" id="Phobius"/>
    </source>
</evidence>
<dbReference type="OrthoDB" id="3320248at2"/>
<dbReference type="EMBL" id="LRQV01000057">
    <property type="protein sequence ID" value="KXK60831.1"/>
    <property type="molecule type" value="Genomic_DNA"/>
</dbReference>
<gene>
    <name evidence="4" type="ORF">AWW66_16665</name>
</gene>
<feature type="transmembrane region" description="Helical" evidence="2">
    <location>
        <begin position="428"/>
        <end position="448"/>
    </location>
</feature>
<keyword evidence="2" id="KW-0812">Transmembrane</keyword>
<accession>A0A136PQY5</accession>
<dbReference type="RefSeq" id="WP_067366839.1">
    <property type="nucleotide sequence ID" value="NZ_JBIUBN010000016.1"/>
</dbReference>
<dbReference type="AlphaFoldDB" id="A0A136PQY5"/>
<reference evidence="4 5" key="1">
    <citation type="submission" date="2016-01" db="EMBL/GenBank/DDBJ databases">
        <title>Whole genome sequence and analysis of Micromonospora rosaria DSM 803, which can produce antibacterial substance rosamicin.</title>
        <authorList>
            <person name="Yang H."/>
            <person name="He X."/>
            <person name="Zhu D."/>
        </authorList>
    </citation>
    <scope>NUCLEOTIDE SEQUENCE [LARGE SCALE GENOMIC DNA]</scope>
    <source>
        <strain evidence="4 5">DSM 803</strain>
    </source>
</reference>
<feature type="transmembrane region" description="Helical" evidence="2">
    <location>
        <begin position="250"/>
        <end position="270"/>
    </location>
</feature>
<keyword evidence="2" id="KW-1133">Transmembrane helix</keyword>
<dbReference type="InterPro" id="IPR046278">
    <property type="entry name" value="DUF6311"/>
</dbReference>
<feature type="transmembrane region" description="Helical" evidence="2">
    <location>
        <begin position="345"/>
        <end position="362"/>
    </location>
</feature>
<organism evidence="4 5">
    <name type="scientific">Micromonospora rosaria</name>
    <dbReference type="NCBI Taxonomy" id="47874"/>
    <lineage>
        <taxon>Bacteria</taxon>
        <taxon>Bacillati</taxon>
        <taxon>Actinomycetota</taxon>
        <taxon>Actinomycetes</taxon>
        <taxon>Micromonosporales</taxon>
        <taxon>Micromonosporaceae</taxon>
        <taxon>Micromonospora</taxon>
    </lineage>
</organism>